<gene>
    <name evidence="2" type="ORF">A3A65_01100</name>
</gene>
<protein>
    <submittedName>
        <fullName evidence="2">HAD family hydrolase</fullName>
    </submittedName>
</protein>
<dbReference type="NCBIfam" id="TIGR00277">
    <property type="entry name" value="HDIG"/>
    <property type="match status" value="1"/>
</dbReference>
<dbReference type="InterPro" id="IPR006674">
    <property type="entry name" value="HD_domain"/>
</dbReference>
<dbReference type="GO" id="GO:0016787">
    <property type="term" value="F:hydrolase activity"/>
    <property type="evidence" value="ECO:0007669"/>
    <property type="project" value="UniProtKB-KW"/>
</dbReference>
<organism evidence="2 3">
    <name type="scientific">Candidatus Chisholmbacteria bacterium RIFCSPLOWO2_01_FULL_49_14</name>
    <dbReference type="NCBI Taxonomy" id="1797593"/>
    <lineage>
        <taxon>Bacteria</taxon>
        <taxon>Candidatus Chisholmiibacteriota</taxon>
    </lineage>
</organism>
<dbReference type="Proteomes" id="UP000176723">
    <property type="component" value="Unassembled WGS sequence"/>
</dbReference>
<reference evidence="2 3" key="1">
    <citation type="journal article" date="2016" name="Nat. Commun.">
        <title>Thousands of microbial genomes shed light on interconnected biogeochemical processes in an aquifer system.</title>
        <authorList>
            <person name="Anantharaman K."/>
            <person name="Brown C.T."/>
            <person name="Hug L.A."/>
            <person name="Sharon I."/>
            <person name="Castelle C.J."/>
            <person name="Probst A.J."/>
            <person name="Thomas B.C."/>
            <person name="Singh A."/>
            <person name="Wilkins M.J."/>
            <person name="Karaoz U."/>
            <person name="Brodie E.L."/>
            <person name="Williams K.H."/>
            <person name="Hubbard S.S."/>
            <person name="Banfield J.F."/>
        </authorList>
    </citation>
    <scope>NUCLEOTIDE SEQUENCE [LARGE SCALE GENOMIC DNA]</scope>
</reference>
<feature type="domain" description="HD" evidence="1">
    <location>
        <begin position="21"/>
        <end position="93"/>
    </location>
</feature>
<dbReference type="Pfam" id="PF01966">
    <property type="entry name" value="HD"/>
    <property type="match status" value="1"/>
</dbReference>
<dbReference type="AlphaFoldDB" id="A0A1G1VZB4"/>
<accession>A0A1G1VZB4</accession>
<keyword evidence="2" id="KW-0378">Hydrolase</keyword>
<dbReference type="EMBL" id="MHCL01000023">
    <property type="protein sequence ID" value="OGY20756.1"/>
    <property type="molecule type" value="Genomic_DNA"/>
</dbReference>
<comment type="caution">
    <text evidence="2">The sequence shown here is derived from an EMBL/GenBank/DDBJ whole genome shotgun (WGS) entry which is preliminary data.</text>
</comment>
<dbReference type="SUPFAM" id="SSF109604">
    <property type="entry name" value="HD-domain/PDEase-like"/>
    <property type="match status" value="1"/>
</dbReference>
<evidence type="ECO:0000313" key="2">
    <source>
        <dbReference type="EMBL" id="OGY20756.1"/>
    </source>
</evidence>
<evidence type="ECO:0000259" key="1">
    <source>
        <dbReference type="Pfam" id="PF01966"/>
    </source>
</evidence>
<sequence>MNRAEALAIVREYVKNVNLVRHMLAVEAAMAVYAGKFAEDEERWRVAGLLHDFDWEIHPTLEQHPQEGAKILRERGVDEEMIQTILSHADHTGVPREKKIRKALHACDDVTGFIVAVALVHPHKKLSEVTIQSLQKKWKTKEFAKGVRRAEVEKAAQKLGVDLWDHIETVFQAMQGIAADLGL</sequence>
<dbReference type="InterPro" id="IPR006675">
    <property type="entry name" value="HDIG_dom"/>
</dbReference>
<name>A0A1G1VZB4_9BACT</name>
<dbReference type="PANTHER" id="PTHR38659">
    <property type="entry name" value="METAL-DEPENDENT PHOSPHOHYDROLASE"/>
    <property type="match status" value="1"/>
</dbReference>
<dbReference type="CDD" id="cd00077">
    <property type="entry name" value="HDc"/>
    <property type="match status" value="1"/>
</dbReference>
<dbReference type="InterPro" id="IPR003607">
    <property type="entry name" value="HD/PDEase_dom"/>
</dbReference>
<dbReference type="STRING" id="1797593.A3A65_01100"/>
<evidence type="ECO:0000313" key="3">
    <source>
        <dbReference type="Proteomes" id="UP000176723"/>
    </source>
</evidence>
<proteinExistence type="predicted"/>
<dbReference type="PANTHER" id="PTHR38659:SF1">
    <property type="entry name" value="METAL DEPENDENT PHOSPHOHYDROLASE"/>
    <property type="match status" value="1"/>
</dbReference>
<dbReference type="Gene3D" id="1.10.3210.10">
    <property type="entry name" value="Hypothetical protein af1432"/>
    <property type="match status" value="1"/>
</dbReference>